<organism evidence="7 8">
    <name type="scientific">Haloechinothrix salitolerans</name>
    <dbReference type="NCBI Taxonomy" id="926830"/>
    <lineage>
        <taxon>Bacteria</taxon>
        <taxon>Bacillati</taxon>
        <taxon>Actinomycetota</taxon>
        <taxon>Actinomycetes</taxon>
        <taxon>Pseudonocardiales</taxon>
        <taxon>Pseudonocardiaceae</taxon>
        <taxon>Haloechinothrix</taxon>
    </lineage>
</organism>
<evidence type="ECO:0000313" key="8">
    <source>
        <dbReference type="Proteomes" id="UP001596337"/>
    </source>
</evidence>
<feature type="domain" description="Aldehyde dehydrogenase" evidence="6">
    <location>
        <begin position="9"/>
        <end position="432"/>
    </location>
</feature>
<comment type="similarity">
    <text evidence="1 3 5">Belongs to the aldehyde dehydrogenase family.</text>
</comment>
<protein>
    <recommendedName>
        <fullName evidence="3">Aldehyde dehydrogenase</fullName>
    </recommendedName>
</protein>
<evidence type="ECO:0000256" key="4">
    <source>
        <dbReference type="PROSITE-ProRule" id="PRU10007"/>
    </source>
</evidence>
<evidence type="ECO:0000259" key="6">
    <source>
        <dbReference type="Pfam" id="PF00171"/>
    </source>
</evidence>
<feature type="active site" evidence="4">
    <location>
        <position position="216"/>
    </location>
</feature>
<dbReference type="InterPro" id="IPR029510">
    <property type="entry name" value="Ald_DH_CS_GLU"/>
</dbReference>
<dbReference type="PROSITE" id="PS00687">
    <property type="entry name" value="ALDEHYDE_DEHYDR_GLU"/>
    <property type="match status" value="1"/>
</dbReference>
<dbReference type="Pfam" id="PF00171">
    <property type="entry name" value="Aldedh"/>
    <property type="match status" value="1"/>
</dbReference>
<dbReference type="InterPro" id="IPR016163">
    <property type="entry name" value="Ald_DH_C"/>
</dbReference>
<dbReference type="Gene3D" id="3.40.605.10">
    <property type="entry name" value="Aldehyde Dehydrogenase, Chain A, domain 1"/>
    <property type="match status" value="1"/>
</dbReference>
<dbReference type="CDD" id="cd07087">
    <property type="entry name" value="ALDH_F3-13-14_CALDH-like"/>
    <property type="match status" value="1"/>
</dbReference>
<gene>
    <name evidence="7" type="ORF">ACFQGD_18265</name>
</gene>
<dbReference type="RefSeq" id="WP_345393540.1">
    <property type="nucleotide sequence ID" value="NZ_BAABLA010000019.1"/>
</dbReference>
<dbReference type="InterPro" id="IPR016161">
    <property type="entry name" value="Ald_DH/histidinol_DH"/>
</dbReference>
<dbReference type="PROSITE" id="PS00070">
    <property type="entry name" value="ALDEHYDE_DEHYDR_CYS"/>
    <property type="match status" value="1"/>
</dbReference>
<dbReference type="Proteomes" id="UP001596337">
    <property type="component" value="Unassembled WGS sequence"/>
</dbReference>
<accession>A0ABW2C2C9</accession>
<evidence type="ECO:0000256" key="3">
    <source>
        <dbReference type="PIRNR" id="PIRNR036492"/>
    </source>
</evidence>
<name>A0ABW2C2C9_9PSEU</name>
<proteinExistence type="inferred from homology"/>
<dbReference type="InterPro" id="IPR015590">
    <property type="entry name" value="Aldehyde_DH_dom"/>
</dbReference>
<dbReference type="EMBL" id="JBHSXX010000001">
    <property type="protein sequence ID" value="MFC6869093.1"/>
    <property type="molecule type" value="Genomic_DNA"/>
</dbReference>
<evidence type="ECO:0000256" key="5">
    <source>
        <dbReference type="RuleBase" id="RU003345"/>
    </source>
</evidence>
<dbReference type="InterPro" id="IPR016162">
    <property type="entry name" value="Ald_DH_N"/>
</dbReference>
<dbReference type="PIRSF" id="PIRSF036492">
    <property type="entry name" value="ALDH"/>
    <property type="match status" value="1"/>
</dbReference>
<sequence>MGSVNERDQIGSDVARLRRTFDGGRTRSVGWRVRQLEALSGLLSRHEREIAAALQRDLGRPAADAWLADIAAVQVEITTAKRNVKKWMADKKVRMPWTQWPAKGRVHREPLGLVVIIGPWNYPFYLALGPLVGVLAAGNCAVIKPSELAPASSRLLADLLPRHLDSDAVAVVEGGAVEVSSIIEQRVDHIIFTGGPTAGRKVMAAAAAHLTPVTLELGGKSPVIVTAEADIEVAARRIVWAKLMNSGQTCIAPDHILVSRSVTSQLVEAIVGTLAEFRANEAGGLPIVDRRQFDRIALLMKDHGGQVICGGGSDSDALTFEPTIILDPDLDAPVMRDEIFGPILPIVQVGDLDAALGFVRAREKPLALYLFSSSQAEAARVVGESSSGGVVVNHMGLHCMTPALPFGGVGNSGMGAYHGKWGFDTFSHRKAVLATRTRPDLPLLYPPVSKLKGWILRRLF</sequence>
<dbReference type="InterPro" id="IPR012394">
    <property type="entry name" value="Aldehyde_DH_NAD(P)"/>
</dbReference>
<dbReference type="InterPro" id="IPR016160">
    <property type="entry name" value="Ald_DH_CS_CYS"/>
</dbReference>
<dbReference type="PANTHER" id="PTHR43570:SF16">
    <property type="entry name" value="ALDEHYDE DEHYDROGENASE TYPE III, ISOFORM Q"/>
    <property type="match status" value="1"/>
</dbReference>
<dbReference type="SUPFAM" id="SSF53720">
    <property type="entry name" value="ALDH-like"/>
    <property type="match status" value="1"/>
</dbReference>
<evidence type="ECO:0000256" key="2">
    <source>
        <dbReference type="ARBA" id="ARBA00023002"/>
    </source>
</evidence>
<dbReference type="PANTHER" id="PTHR43570">
    <property type="entry name" value="ALDEHYDE DEHYDROGENASE"/>
    <property type="match status" value="1"/>
</dbReference>
<evidence type="ECO:0000313" key="7">
    <source>
        <dbReference type="EMBL" id="MFC6869093.1"/>
    </source>
</evidence>
<reference evidence="8" key="1">
    <citation type="journal article" date="2019" name="Int. J. Syst. Evol. Microbiol.">
        <title>The Global Catalogue of Microorganisms (GCM) 10K type strain sequencing project: providing services to taxonomists for standard genome sequencing and annotation.</title>
        <authorList>
            <consortium name="The Broad Institute Genomics Platform"/>
            <consortium name="The Broad Institute Genome Sequencing Center for Infectious Disease"/>
            <person name="Wu L."/>
            <person name="Ma J."/>
        </authorList>
    </citation>
    <scope>NUCLEOTIDE SEQUENCE [LARGE SCALE GENOMIC DNA]</scope>
    <source>
        <strain evidence="8">KCTC 32255</strain>
    </source>
</reference>
<dbReference type="Gene3D" id="3.40.309.10">
    <property type="entry name" value="Aldehyde Dehydrogenase, Chain A, domain 2"/>
    <property type="match status" value="1"/>
</dbReference>
<evidence type="ECO:0000256" key="1">
    <source>
        <dbReference type="ARBA" id="ARBA00009986"/>
    </source>
</evidence>
<comment type="caution">
    <text evidence="7">The sequence shown here is derived from an EMBL/GenBank/DDBJ whole genome shotgun (WGS) entry which is preliminary data.</text>
</comment>
<keyword evidence="2 3" id="KW-0560">Oxidoreductase</keyword>
<keyword evidence="8" id="KW-1185">Reference proteome</keyword>